<comment type="caution">
    <text evidence="2">The sequence shown here is derived from an EMBL/GenBank/DDBJ whole genome shotgun (WGS) entry which is preliminary data.</text>
</comment>
<proteinExistence type="predicted"/>
<feature type="compositionally biased region" description="Low complexity" evidence="1">
    <location>
        <begin position="84"/>
        <end position="103"/>
    </location>
</feature>
<feature type="region of interest" description="Disordered" evidence="1">
    <location>
        <begin position="82"/>
        <end position="141"/>
    </location>
</feature>
<feature type="compositionally biased region" description="Polar residues" evidence="1">
    <location>
        <begin position="116"/>
        <end position="134"/>
    </location>
</feature>
<evidence type="ECO:0000256" key="1">
    <source>
        <dbReference type="SAM" id="MobiDB-lite"/>
    </source>
</evidence>
<accession>A0A314UMW3</accession>
<reference evidence="2 3" key="1">
    <citation type="submission" date="2018-02" db="EMBL/GenBank/DDBJ databases">
        <title>Draft genome of wild Prunus yedoensis var. nudiflora.</title>
        <authorList>
            <person name="Baek S."/>
            <person name="Kim J.-H."/>
            <person name="Choi K."/>
            <person name="Kim G.-B."/>
            <person name="Cho A."/>
            <person name="Jang H."/>
            <person name="Shin C.-H."/>
            <person name="Yu H.-J."/>
            <person name="Mun J.-H."/>
        </authorList>
    </citation>
    <scope>NUCLEOTIDE SEQUENCE [LARGE SCALE GENOMIC DNA]</scope>
    <source>
        <strain evidence="3">cv. Jeju island</strain>
        <tissue evidence="2">Leaf</tissue>
    </source>
</reference>
<dbReference type="AlphaFoldDB" id="A0A314UMW3"/>
<name>A0A314UMW3_PRUYE</name>
<gene>
    <name evidence="2" type="ORF">Pyn_07025</name>
</gene>
<dbReference type="PANTHER" id="PTHR33701">
    <property type="entry name" value="TRANSMEMBRANE PROTEIN"/>
    <property type="match status" value="1"/>
</dbReference>
<evidence type="ECO:0000313" key="3">
    <source>
        <dbReference type="Proteomes" id="UP000250321"/>
    </source>
</evidence>
<dbReference type="STRING" id="2094558.A0A314UMW3"/>
<dbReference type="PANTHER" id="PTHR33701:SF2">
    <property type="entry name" value="TRANSMEMBRANE PROTEIN"/>
    <property type="match status" value="1"/>
</dbReference>
<sequence length="141" mass="16059">MIAASKEDGKWSDRKMEGDGGLRTLECLRGRLLAERQASRVAKEDAELMGKKLMELKNQLNEEIKLKDRAEKKLKFLKRKLESSKISSTSVESQQSRSSKNSEYLAVNPLLLHQQAPMTQKPMNPNPKLQSQKPQKILIQV</sequence>
<dbReference type="Proteomes" id="UP000250321">
    <property type="component" value="Unassembled WGS sequence"/>
</dbReference>
<evidence type="ECO:0000313" key="2">
    <source>
        <dbReference type="EMBL" id="PQM38002.1"/>
    </source>
</evidence>
<organism evidence="2 3">
    <name type="scientific">Prunus yedoensis var. nudiflora</name>
    <dbReference type="NCBI Taxonomy" id="2094558"/>
    <lineage>
        <taxon>Eukaryota</taxon>
        <taxon>Viridiplantae</taxon>
        <taxon>Streptophyta</taxon>
        <taxon>Embryophyta</taxon>
        <taxon>Tracheophyta</taxon>
        <taxon>Spermatophyta</taxon>
        <taxon>Magnoliopsida</taxon>
        <taxon>eudicotyledons</taxon>
        <taxon>Gunneridae</taxon>
        <taxon>Pentapetalae</taxon>
        <taxon>rosids</taxon>
        <taxon>fabids</taxon>
        <taxon>Rosales</taxon>
        <taxon>Rosaceae</taxon>
        <taxon>Amygdaloideae</taxon>
        <taxon>Amygdaleae</taxon>
        <taxon>Prunus</taxon>
    </lineage>
</organism>
<dbReference type="OrthoDB" id="1939750at2759"/>
<protein>
    <submittedName>
        <fullName evidence="2">Nuclear localization sequence-binding protein isoform X3</fullName>
    </submittedName>
</protein>
<keyword evidence="3" id="KW-1185">Reference proteome</keyword>
<dbReference type="EMBL" id="PJQY01003373">
    <property type="protein sequence ID" value="PQM38002.1"/>
    <property type="molecule type" value="Genomic_DNA"/>
</dbReference>